<comment type="caution">
    <text evidence="1">The sequence shown here is derived from an EMBL/GenBank/DDBJ whole genome shotgun (WGS) entry which is preliminary data.</text>
</comment>
<dbReference type="RefSeq" id="WP_207364846.1">
    <property type="nucleotide sequence ID" value="NZ_JAFMYV010000005.1"/>
</dbReference>
<name>A0A939K5J3_9BACT</name>
<dbReference type="InterPro" id="IPR036782">
    <property type="entry name" value="NE0471-like_N"/>
</dbReference>
<proteinExistence type="predicted"/>
<dbReference type="AlphaFoldDB" id="A0A939K5J3"/>
<evidence type="ECO:0000313" key="2">
    <source>
        <dbReference type="Proteomes" id="UP000664034"/>
    </source>
</evidence>
<dbReference type="EMBL" id="JAFMYV010000005">
    <property type="protein sequence ID" value="MBO0937301.1"/>
    <property type="molecule type" value="Genomic_DNA"/>
</dbReference>
<evidence type="ECO:0000313" key="1">
    <source>
        <dbReference type="EMBL" id="MBO0937301.1"/>
    </source>
</evidence>
<dbReference type="SUPFAM" id="SSF143880">
    <property type="entry name" value="NE0471 N-terminal domain-like"/>
    <property type="match status" value="1"/>
</dbReference>
<protein>
    <submittedName>
        <fullName evidence="1">DUF2442 domain-containing protein</fullName>
    </submittedName>
</protein>
<keyword evidence="2" id="KW-1185">Reference proteome</keyword>
<reference evidence="1" key="1">
    <citation type="submission" date="2021-03" db="EMBL/GenBank/DDBJ databases">
        <title>Fibrella sp. HMF5335 genome sequencing and assembly.</title>
        <authorList>
            <person name="Kang H."/>
            <person name="Kim H."/>
            <person name="Bae S."/>
            <person name="Joh K."/>
        </authorList>
    </citation>
    <scope>NUCLEOTIDE SEQUENCE</scope>
    <source>
        <strain evidence="1">HMF5335</strain>
    </source>
</reference>
<dbReference type="Proteomes" id="UP000664034">
    <property type="component" value="Unassembled WGS sequence"/>
</dbReference>
<gene>
    <name evidence="1" type="ORF">J2I47_12155</name>
</gene>
<sequence>MLPRVKSILAVEPYKVTCLWNTGEVREVDFQPYLAESKPQSSIARLADKQLFSEVKTDGRTLYWDDLLVMIDYDGSQHPAPLDFDPDVMYQRSRLVN</sequence>
<dbReference type="Gene3D" id="3.30.2020.10">
    <property type="entry name" value="NE0471-like N-terminal domain"/>
    <property type="match status" value="1"/>
</dbReference>
<organism evidence="1 2">
    <name type="scientific">Fibrella rubiginis</name>
    <dbReference type="NCBI Taxonomy" id="2817060"/>
    <lineage>
        <taxon>Bacteria</taxon>
        <taxon>Pseudomonadati</taxon>
        <taxon>Bacteroidota</taxon>
        <taxon>Cytophagia</taxon>
        <taxon>Cytophagales</taxon>
        <taxon>Spirosomataceae</taxon>
        <taxon>Fibrella</taxon>
    </lineage>
</organism>
<accession>A0A939K5J3</accession>